<dbReference type="SUPFAM" id="SSF53448">
    <property type="entry name" value="Nucleotide-diphospho-sugar transferases"/>
    <property type="match status" value="1"/>
</dbReference>
<dbReference type="InParanoid" id="T1EFQ5"/>
<dbReference type="Pfam" id="PF02020">
    <property type="entry name" value="W2"/>
    <property type="match status" value="1"/>
</dbReference>
<feature type="domain" description="W2" evidence="8">
    <location>
        <begin position="488"/>
        <end position="657"/>
    </location>
</feature>
<gene>
    <name evidence="10" type="primary">20195407</name>
    <name evidence="9" type="ORF">HELRODRAFT_113133</name>
</gene>
<dbReference type="CDD" id="cd04197">
    <property type="entry name" value="eIF-2B_epsilon_N"/>
    <property type="match status" value="1"/>
</dbReference>
<dbReference type="OMA" id="LAQSCKI"/>
<dbReference type="PANTHER" id="PTHR45887">
    <property type="entry name" value="TRANSLATION INITIATION FACTOR EIF-2B SUBUNIT EPSILON"/>
    <property type="match status" value="1"/>
</dbReference>
<dbReference type="Proteomes" id="UP000015101">
    <property type="component" value="Unassembled WGS sequence"/>
</dbReference>
<evidence type="ECO:0000256" key="4">
    <source>
        <dbReference type="ARBA" id="ARBA00044144"/>
    </source>
</evidence>
<protein>
    <recommendedName>
        <fullName evidence="4">Translation initiation factor eIF2B subunit epsilon</fullName>
    </recommendedName>
    <alternativeName>
        <fullName evidence="5">eIF2B GDP-GTP exchange factor subunit epsilon</fullName>
    </alternativeName>
</protein>
<dbReference type="InterPro" id="IPR056764">
    <property type="entry name" value="LbH_EIF2B3/5"/>
</dbReference>
<dbReference type="GO" id="GO:0005851">
    <property type="term" value="C:eukaryotic translation initiation factor 2B complex"/>
    <property type="evidence" value="ECO:0000318"/>
    <property type="project" value="GO_Central"/>
</dbReference>
<dbReference type="GO" id="GO:0031369">
    <property type="term" value="F:translation initiation factor binding"/>
    <property type="evidence" value="ECO:0000318"/>
    <property type="project" value="GO_Central"/>
</dbReference>
<evidence type="ECO:0000313" key="10">
    <source>
        <dbReference type="EnsemblMetazoa" id="HelroP113133"/>
    </source>
</evidence>
<evidence type="ECO:0000256" key="2">
    <source>
        <dbReference type="ARBA" id="ARBA00007878"/>
    </source>
</evidence>
<dbReference type="KEGG" id="hro:HELRODRAFT_113133"/>
<dbReference type="EMBL" id="KB096900">
    <property type="protein sequence ID" value="ESO00591.1"/>
    <property type="molecule type" value="Genomic_DNA"/>
</dbReference>
<reference evidence="9 11" key="2">
    <citation type="journal article" date="2013" name="Nature">
        <title>Insights into bilaterian evolution from three spiralian genomes.</title>
        <authorList>
            <person name="Simakov O."/>
            <person name="Marletaz F."/>
            <person name="Cho S.J."/>
            <person name="Edsinger-Gonzales E."/>
            <person name="Havlak P."/>
            <person name="Hellsten U."/>
            <person name="Kuo D.H."/>
            <person name="Larsson T."/>
            <person name="Lv J."/>
            <person name="Arendt D."/>
            <person name="Savage R."/>
            <person name="Osoegawa K."/>
            <person name="de Jong P."/>
            <person name="Grimwood J."/>
            <person name="Chapman J.A."/>
            <person name="Shapiro H."/>
            <person name="Aerts A."/>
            <person name="Otillar R.P."/>
            <person name="Terry A.Y."/>
            <person name="Boore J.L."/>
            <person name="Grigoriev I.V."/>
            <person name="Lindberg D.R."/>
            <person name="Seaver E.C."/>
            <person name="Weisblat D.A."/>
            <person name="Putnam N.H."/>
            <person name="Rokhsar D.S."/>
        </authorList>
    </citation>
    <scope>NUCLEOTIDE SEQUENCE</scope>
</reference>
<comment type="similarity">
    <text evidence="2">Belongs to the eIF-2B gamma/epsilon subunits family.</text>
</comment>
<dbReference type="EnsemblMetazoa" id="HelroT113133">
    <property type="protein sequence ID" value="HelroP113133"/>
    <property type="gene ID" value="HelroG113133"/>
</dbReference>
<dbReference type="InterPro" id="IPR035543">
    <property type="entry name" value="eIF-2B_epsilon_N"/>
</dbReference>
<dbReference type="Gene3D" id="3.90.550.10">
    <property type="entry name" value="Spore Coat Polysaccharide Biosynthesis Protein SpsA, Chain A"/>
    <property type="match status" value="1"/>
</dbReference>
<dbReference type="Pfam" id="PF00483">
    <property type="entry name" value="NTP_transferase"/>
    <property type="match status" value="1"/>
</dbReference>
<dbReference type="SMART" id="SM00515">
    <property type="entry name" value="eIF5C"/>
    <property type="match status" value="1"/>
</dbReference>
<accession>T1EFQ5</accession>
<dbReference type="GeneID" id="20195407"/>
<dbReference type="Gene3D" id="2.160.10.10">
    <property type="entry name" value="Hexapeptide repeat proteins"/>
    <property type="match status" value="1"/>
</dbReference>
<dbReference type="STRING" id="6412.T1EFQ5"/>
<dbReference type="PANTHER" id="PTHR45887:SF1">
    <property type="entry name" value="TRANSLATION INITIATION FACTOR EIF-2B SUBUNIT EPSILON"/>
    <property type="match status" value="1"/>
</dbReference>
<dbReference type="InterPro" id="IPR029044">
    <property type="entry name" value="Nucleotide-diphossugar_trans"/>
</dbReference>
<dbReference type="HOGENOM" id="CLU_012507_1_0_1"/>
<dbReference type="InterPro" id="IPR016024">
    <property type="entry name" value="ARM-type_fold"/>
</dbReference>
<dbReference type="InterPro" id="IPR044123">
    <property type="entry name" value="W2_eIF2B_epsilon"/>
</dbReference>
<evidence type="ECO:0000313" key="9">
    <source>
        <dbReference type="EMBL" id="ESO00591.1"/>
    </source>
</evidence>
<feature type="compositionally biased region" description="Acidic residues" evidence="7">
    <location>
        <begin position="465"/>
        <end position="480"/>
    </location>
</feature>
<evidence type="ECO:0000256" key="1">
    <source>
        <dbReference type="ARBA" id="ARBA00004514"/>
    </source>
</evidence>
<dbReference type="CDD" id="cd11558">
    <property type="entry name" value="W2_eIF2B_epsilon"/>
    <property type="match status" value="1"/>
</dbReference>
<dbReference type="InterPro" id="IPR051956">
    <property type="entry name" value="eIF2B_epsilon"/>
</dbReference>
<dbReference type="Pfam" id="PF25084">
    <property type="entry name" value="LbH_EIF2B"/>
    <property type="match status" value="1"/>
</dbReference>
<keyword evidence="11" id="KW-1185">Reference proteome</keyword>
<dbReference type="RefSeq" id="XP_009021228.1">
    <property type="nucleotide sequence ID" value="XM_009022980.1"/>
</dbReference>
<dbReference type="PROSITE" id="PS51363">
    <property type="entry name" value="W2"/>
    <property type="match status" value="1"/>
</dbReference>
<evidence type="ECO:0000259" key="8">
    <source>
        <dbReference type="PROSITE" id="PS51363"/>
    </source>
</evidence>
<organism evidence="10 11">
    <name type="scientific">Helobdella robusta</name>
    <name type="common">Californian leech</name>
    <dbReference type="NCBI Taxonomy" id="6412"/>
    <lineage>
        <taxon>Eukaryota</taxon>
        <taxon>Metazoa</taxon>
        <taxon>Spiralia</taxon>
        <taxon>Lophotrochozoa</taxon>
        <taxon>Annelida</taxon>
        <taxon>Clitellata</taxon>
        <taxon>Hirudinea</taxon>
        <taxon>Rhynchobdellida</taxon>
        <taxon>Glossiphoniidae</taxon>
        <taxon>Helobdella</taxon>
    </lineage>
</organism>
<comment type="subcellular location">
    <subcellularLocation>
        <location evidence="1">Cytoplasm</location>
        <location evidence="1">Cytosol</location>
    </subcellularLocation>
</comment>
<reference evidence="11" key="1">
    <citation type="submission" date="2012-12" db="EMBL/GenBank/DDBJ databases">
        <authorList>
            <person name="Hellsten U."/>
            <person name="Grimwood J."/>
            <person name="Chapman J.A."/>
            <person name="Shapiro H."/>
            <person name="Aerts A."/>
            <person name="Otillar R.P."/>
            <person name="Terry A.Y."/>
            <person name="Boore J.L."/>
            <person name="Simakov O."/>
            <person name="Marletaz F."/>
            <person name="Cho S.-J."/>
            <person name="Edsinger-Gonzales E."/>
            <person name="Havlak P."/>
            <person name="Kuo D.-H."/>
            <person name="Larsson T."/>
            <person name="Lv J."/>
            <person name="Arendt D."/>
            <person name="Savage R."/>
            <person name="Osoegawa K."/>
            <person name="de Jong P."/>
            <person name="Lindberg D.R."/>
            <person name="Seaver E.C."/>
            <person name="Weisblat D.A."/>
            <person name="Putnam N.H."/>
            <person name="Grigoriev I.V."/>
            <person name="Rokhsar D.S."/>
        </authorList>
    </citation>
    <scope>NUCLEOTIDE SEQUENCE</scope>
</reference>
<dbReference type="OrthoDB" id="424572at2759"/>
<dbReference type="GO" id="GO:0005085">
    <property type="term" value="F:guanyl-nucleotide exchange factor activity"/>
    <property type="evidence" value="ECO:0000318"/>
    <property type="project" value="GO_Central"/>
</dbReference>
<sequence>MLNKSDFKEEDKIQAIVIADSFDSKFNPLTMKRPNCLLPLANVPFLDYVLETLHSSGVHETFIFTSNHVNLVKEHVKNSKWGNECCRMKVGVVVSDNCYSLGEALREIDKKALIRDDFVLIQGSVVSNVNLQAAINEHKRRKIEIKDRMAIMTMLMMHHSPDDPLRNPDNDVCLTVDKCNNRILNYQKTGKSKKFSLPIEVLEKPINNIQFDLLPCQINICSPVVLTQMTDNFDFQTVDALVCGLLSNEDIYGFSIHFHELLRTEYAVHVDCLSSYKKVSNQVVKRFSYPLVIDNNFTGRKFNKYRCNDRNVYSHVQCTNFDLDDLTGMHDVVLGRGVQVGDGSTISNSVLGRNCIIGRNVKIEDSIIFDNVVIEDNCTVTGSVIDQTCIIHKNCQIPKNCILGRGVTVYENDNLLEDYKLVSDNTNNFQHVSPGNKKCFILPLRTVSESLDLLDGSLSKNDEEKNLEDDYNSDDDDDDDVNDVPIEFNESKIFYDEVISNLERTLSENISSKNVILEINSVKHAYGIQIRELTILLTKAFLDMSLRSEPPPNNFPSFYALFKTHMTTFLPILKNYVKTESSQGDMLIGMQEMAESVPLIMTALPKVVLFFFDEDILTEEGILKWWYGNENKSDELNDKLCKFIEWLEKDDDEDDEDDDDDDEDD</sequence>
<dbReference type="FunFam" id="1.25.40.180:FF:000022">
    <property type="entry name" value="Translation initiation factor eIF-2B epsilon subunit"/>
    <property type="match status" value="1"/>
</dbReference>
<dbReference type="eggNOG" id="KOG1461">
    <property type="taxonomic scope" value="Eukaryota"/>
</dbReference>
<evidence type="ECO:0000256" key="7">
    <source>
        <dbReference type="SAM" id="MobiDB-lite"/>
    </source>
</evidence>
<name>T1EFQ5_HELRO</name>
<dbReference type="CTD" id="20195407"/>
<dbReference type="Gene3D" id="1.25.40.180">
    <property type="match status" value="1"/>
</dbReference>
<dbReference type="InterPro" id="IPR005835">
    <property type="entry name" value="NTP_transferase_dom"/>
</dbReference>
<evidence type="ECO:0000256" key="3">
    <source>
        <dbReference type="ARBA" id="ARBA00022490"/>
    </source>
</evidence>
<dbReference type="FunCoup" id="T1EFQ5">
    <property type="interactions" value="1899"/>
</dbReference>
<keyword evidence="3" id="KW-0963">Cytoplasm</keyword>
<dbReference type="GO" id="GO:0005829">
    <property type="term" value="C:cytosol"/>
    <property type="evidence" value="ECO:0007669"/>
    <property type="project" value="UniProtKB-SubCell"/>
</dbReference>
<evidence type="ECO:0000256" key="5">
    <source>
        <dbReference type="ARBA" id="ARBA00044345"/>
    </source>
</evidence>
<evidence type="ECO:0000256" key="6">
    <source>
        <dbReference type="ARBA" id="ARBA00046432"/>
    </source>
</evidence>
<dbReference type="EMBL" id="AMQM01005329">
    <property type="status" value="NOT_ANNOTATED_CDS"/>
    <property type="molecule type" value="Genomic_DNA"/>
</dbReference>
<feature type="region of interest" description="Disordered" evidence="7">
    <location>
        <begin position="461"/>
        <end position="480"/>
    </location>
</feature>
<evidence type="ECO:0000313" key="11">
    <source>
        <dbReference type="Proteomes" id="UP000015101"/>
    </source>
</evidence>
<reference evidence="10" key="3">
    <citation type="submission" date="2015-06" db="UniProtKB">
        <authorList>
            <consortium name="EnsemblMetazoa"/>
        </authorList>
    </citation>
    <scope>IDENTIFICATION</scope>
</reference>
<dbReference type="SUPFAM" id="SSF48371">
    <property type="entry name" value="ARM repeat"/>
    <property type="match status" value="1"/>
</dbReference>
<dbReference type="GO" id="GO:0003743">
    <property type="term" value="F:translation initiation factor activity"/>
    <property type="evidence" value="ECO:0000318"/>
    <property type="project" value="GO_Central"/>
</dbReference>
<dbReference type="AlphaFoldDB" id="T1EFQ5"/>
<dbReference type="InterPro" id="IPR003307">
    <property type="entry name" value="W2_domain"/>
</dbReference>
<proteinExistence type="inferred from homology"/>
<comment type="subunit">
    <text evidence="6">Component of the translation initiation factor 2B (eIF2B) complex which is a heterodecamer of two sets of five different subunits: alpha, beta, gamma, delta and epsilon. Subunits alpha, beta and delta comprise a regulatory subcomplex and subunits epsilon and gamma comprise a catalytic subcomplex. Within the complex, the hexameric regulatory complex resides at the center, with the two heterodimeric catalytic subcomplexes bound on opposite sides.</text>
</comment>